<evidence type="ECO:0000313" key="3">
    <source>
        <dbReference type="Proteomes" id="UP000269945"/>
    </source>
</evidence>
<dbReference type="Proteomes" id="UP000269945">
    <property type="component" value="Unassembled WGS sequence"/>
</dbReference>
<accession>A0A9X9PWJ6</accession>
<sequence length="76" mass="8389">GRPRRLRPPGQESGRAAGREWKSLGRGRRSAQPLPGAPRHVSFCLMHSRLLHLQGCLHLATGALIGIPEKQSRFCI</sequence>
<comment type="caution">
    <text evidence="2">The sequence shown here is derived from an EMBL/GenBank/DDBJ whole genome shotgun (WGS) entry which is preliminary data.</text>
</comment>
<organism evidence="2 3">
    <name type="scientific">Gulo gulo</name>
    <name type="common">Wolverine</name>
    <name type="synonym">Gluton</name>
    <dbReference type="NCBI Taxonomy" id="48420"/>
    <lineage>
        <taxon>Eukaryota</taxon>
        <taxon>Metazoa</taxon>
        <taxon>Chordata</taxon>
        <taxon>Craniata</taxon>
        <taxon>Vertebrata</taxon>
        <taxon>Euteleostomi</taxon>
        <taxon>Mammalia</taxon>
        <taxon>Eutheria</taxon>
        <taxon>Laurasiatheria</taxon>
        <taxon>Carnivora</taxon>
        <taxon>Caniformia</taxon>
        <taxon>Musteloidea</taxon>
        <taxon>Mustelidae</taxon>
        <taxon>Guloninae</taxon>
        <taxon>Gulo</taxon>
    </lineage>
</organism>
<gene>
    <name evidence="2" type="ORF">BN2614_LOCUS3</name>
</gene>
<feature type="region of interest" description="Disordered" evidence="1">
    <location>
        <begin position="1"/>
        <end position="35"/>
    </location>
</feature>
<protein>
    <submittedName>
        <fullName evidence="2">Uncharacterized protein</fullName>
    </submittedName>
</protein>
<evidence type="ECO:0000313" key="2">
    <source>
        <dbReference type="EMBL" id="VCW69544.1"/>
    </source>
</evidence>
<reference evidence="2 3" key="1">
    <citation type="submission" date="2018-10" db="EMBL/GenBank/DDBJ databases">
        <authorList>
            <person name="Ekblom R."/>
            <person name="Jareborg N."/>
        </authorList>
    </citation>
    <scope>NUCLEOTIDE SEQUENCE [LARGE SCALE GENOMIC DNA]</scope>
    <source>
        <tissue evidence="2">Muscle</tissue>
    </source>
</reference>
<dbReference type="AlphaFoldDB" id="A0A9X9PWJ6"/>
<name>A0A9X9PWJ6_GULGU</name>
<evidence type="ECO:0000256" key="1">
    <source>
        <dbReference type="SAM" id="MobiDB-lite"/>
    </source>
</evidence>
<proteinExistence type="predicted"/>
<feature type="non-terminal residue" evidence="2">
    <location>
        <position position="1"/>
    </location>
</feature>
<keyword evidence="3" id="KW-1185">Reference proteome</keyword>
<dbReference type="EMBL" id="CYRY02005102">
    <property type="protein sequence ID" value="VCW69544.1"/>
    <property type="molecule type" value="Genomic_DNA"/>
</dbReference>